<evidence type="ECO:0000259" key="2">
    <source>
        <dbReference type="Pfam" id="PF20151"/>
    </source>
</evidence>
<accession>A0AA38PF42</accession>
<dbReference type="EMBL" id="MU806035">
    <property type="protein sequence ID" value="KAJ3841571.1"/>
    <property type="molecule type" value="Genomic_DNA"/>
</dbReference>
<comment type="caution">
    <text evidence="3">The sequence shown here is derived from an EMBL/GenBank/DDBJ whole genome shotgun (WGS) entry which is preliminary data.</text>
</comment>
<dbReference type="Proteomes" id="UP001163846">
    <property type="component" value="Unassembled WGS sequence"/>
</dbReference>
<keyword evidence="4" id="KW-1185">Reference proteome</keyword>
<proteinExistence type="predicted"/>
<name>A0AA38PF42_9AGAR</name>
<sequence>MTFPLKVILVYDYLLTLDIEIERFWKRDTRRIASVLFFINRYLSLVGNIPLVLFFFWTEPILRSHNA</sequence>
<organism evidence="3 4">
    <name type="scientific">Lentinula raphanica</name>
    <dbReference type="NCBI Taxonomy" id="153919"/>
    <lineage>
        <taxon>Eukaryota</taxon>
        <taxon>Fungi</taxon>
        <taxon>Dikarya</taxon>
        <taxon>Basidiomycota</taxon>
        <taxon>Agaricomycotina</taxon>
        <taxon>Agaricomycetes</taxon>
        <taxon>Agaricomycetidae</taxon>
        <taxon>Agaricales</taxon>
        <taxon>Marasmiineae</taxon>
        <taxon>Omphalotaceae</taxon>
        <taxon>Lentinula</taxon>
    </lineage>
</organism>
<dbReference type="AlphaFoldDB" id="A0AA38PF42"/>
<evidence type="ECO:0000313" key="4">
    <source>
        <dbReference type="Proteomes" id="UP001163846"/>
    </source>
</evidence>
<keyword evidence="1" id="KW-1133">Transmembrane helix</keyword>
<evidence type="ECO:0000313" key="3">
    <source>
        <dbReference type="EMBL" id="KAJ3841571.1"/>
    </source>
</evidence>
<feature type="non-terminal residue" evidence="3">
    <location>
        <position position="67"/>
    </location>
</feature>
<evidence type="ECO:0000256" key="1">
    <source>
        <dbReference type="SAM" id="Phobius"/>
    </source>
</evidence>
<protein>
    <recommendedName>
        <fullName evidence="2">DUF6533 domain-containing protein</fullName>
    </recommendedName>
</protein>
<feature type="domain" description="DUF6533" evidence="2">
    <location>
        <begin position="7"/>
        <end position="46"/>
    </location>
</feature>
<gene>
    <name evidence="3" type="ORF">F5878DRAFT_6877</name>
</gene>
<dbReference type="InterPro" id="IPR045340">
    <property type="entry name" value="DUF6533"/>
</dbReference>
<keyword evidence="1" id="KW-0812">Transmembrane</keyword>
<feature type="transmembrane region" description="Helical" evidence="1">
    <location>
        <begin position="32"/>
        <end position="57"/>
    </location>
</feature>
<dbReference type="Pfam" id="PF20151">
    <property type="entry name" value="DUF6533"/>
    <property type="match status" value="1"/>
</dbReference>
<keyword evidence="1" id="KW-0472">Membrane</keyword>
<reference evidence="3" key="1">
    <citation type="submission" date="2022-08" db="EMBL/GenBank/DDBJ databases">
        <authorList>
            <consortium name="DOE Joint Genome Institute"/>
            <person name="Min B."/>
            <person name="Riley R."/>
            <person name="Sierra-Patev S."/>
            <person name="Naranjo-Ortiz M."/>
            <person name="Looney B."/>
            <person name="Konkel Z."/>
            <person name="Slot J.C."/>
            <person name="Sakamoto Y."/>
            <person name="Steenwyk J.L."/>
            <person name="Rokas A."/>
            <person name="Carro J."/>
            <person name="Camarero S."/>
            <person name="Ferreira P."/>
            <person name="Molpeceres G."/>
            <person name="Ruiz-Duenas F.J."/>
            <person name="Serrano A."/>
            <person name="Henrissat B."/>
            <person name="Drula E."/>
            <person name="Hughes K.W."/>
            <person name="Mata J.L."/>
            <person name="Ishikawa N.K."/>
            <person name="Vargas-Isla R."/>
            <person name="Ushijima S."/>
            <person name="Smith C.A."/>
            <person name="Ahrendt S."/>
            <person name="Andreopoulos W."/>
            <person name="He G."/>
            <person name="Labutti K."/>
            <person name="Lipzen A."/>
            <person name="Ng V."/>
            <person name="Sandor L."/>
            <person name="Barry K."/>
            <person name="Martinez A.T."/>
            <person name="Xiao Y."/>
            <person name="Gibbons J.G."/>
            <person name="Terashima K."/>
            <person name="Hibbett D.S."/>
            <person name="Grigoriev I.V."/>
        </authorList>
    </citation>
    <scope>NUCLEOTIDE SEQUENCE</scope>
    <source>
        <strain evidence="3">TFB9207</strain>
    </source>
</reference>